<dbReference type="InterPro" id="IPR006067">
    <property type="entry name" value="NO2/SO3_Rdtase_4Fe4S_dom"/>
</dbReference>
<dbReference type="InterPro" id="IPR005117">
    <property type="entry name" value="NiRdtase/SiRdtase_haem-b_fer"/>
</dbReference>
<keyword evidence="4" id="KW-0560">Oxidoreductase</keyword>
<gene>
    <name evidence="9" type="ORF">SP90_14875</name>
</gene>
<dbReference type="InterPro" id="IPR006066">
    <property type="entry name" value="NO2/SO3_Rdtase_FeS/sirohaem_BS"/>
</dbReference>
<dbReference type="PATRIC" id="fig|1560234.3.peg.2254"/>
<evidence type="ECO:0000259" key="7">
    <source>
        <dbReference type="Pfam" id="PF01077"/>
    </source>
</evidence>
<organism evidence="9 10">
    <name type="scientific">Halodesulfovibrio spirochaetisodalis</name>
    <dbReference type="NCBI Taxonomy" id="1560234"/>
    <lineage>
        <taxon>Bacteria</taxon>
        <taxon>Pseudomonadati</taxon>
        <taxon>Thermodesulfobacteriota</taxon>
        <taxon>Desulfovibrionia</taxon>
        <taxon>Desulfovibrionales</taxon>
        <taxon>Desulfovibrionaceae</taxon>
        <taxon>Halodesulfovibrio</taxon>
    </lineage>
</organism>
<proteinExistence type="predicted"/>
<dbReference type="InterPro" id="IPR045854">
    <property type="entry name" value="NO2/SO3_Rdtase_4Fe4S_sf"/>
</dbReference>
<dbReference type="EMBL" id="JXMS01000032">
    <property type="protein sequence ID" value="OBQ46049.1"/>
    <property type="molecule type" value="Genomic_DNA"/>
</dbReference>
<sequence>MTTPDGAILQRDKQTYAIVPRTPAGMLTPDVLETIAYVCRKYEVPIIKITSGQRMALVGMKEEQVEPIWEELKWKVGRATELCVHYVQACPGTAVCKLGVQDSLGFGLEIEEAMYGKPFPAKVKFGVSGCPMCCGESRVRDIGLIGTKKGWEVIVGGNSGPRPRIGDTIAKDLTQEEAMALVEKFLDYYRENSAKRVRISKFVEKTGIEAIKEAIL</sequence>
<dbReference type="Pfam" id="PF03460">
    <property type="entry name" value="NIR_SIR_ferr"/>
    <property type="match status" value="1"/>
</dbReference>
<dbReference type="PANTHER" id="PTHR43809:SF1">
    <property type="entry name" value="NITRITE REDUCTASE (NADH) LARGE SUBUNIT"/>
    <property type="match status" value="1"/>
</dbReference>
<dbReference type="Gene3D" id="3.30.413.10">
    <property type="entry name" value="Sulfite Reductase Hemoprotein, domain 1"/>
    <property type="match status" value="1"/>
</dbReference>
<keyword evidence="10" id="KW-1185">Reference proteome</keyword>
<dbReference type="PRINTS" id="PR00397">
    <property type="entry name" value="SIROHAEM"/>
</dbReference>
<dbReference type="SUPFAM" id="SSF55124">
    <property type="entry name" value="Nitrite/Sulfite reductase N-terminal domain-like"/>
    <property type="match status" value="1"/>
</dbReference>
<dbReference type="Pfam" id="PF01077">
    <property type="entry name" value="NIR_SIR"/>
    <property type="match status" value="1"/>
</dbReference>
<evidence type="ECO:0000313" key="10">
    <source>
        <dbReference type="Proteomes" id="UP000091979"/>
    </source>
</evidence>
<keyword evidence="5" id="KW-0408">Iron</keyword>
<name>A0A1B7X9J0_9BACT</name>
<evidence type="ECO:0000259" key="8">
    <source>
        <dbReference type="Pfam" id="PF03460"/>
    </source>
</evidence>
<keyword evidence="1" id="KW-0004">4Fe-4S</keyword>
<evidence type="ECO:0000256" key="3">
    <source>
        <dbReference type="ARBA" id="ARBA00022723"/>
    </source>
</evidence>
<dbReference type="SUPFAM" id="SSF56014">
    <property type="entry name" value="Nitrite and sulphite reductase 4Fe-4S domain-like"/>
    <property type="match status" value="1"/>
</dbReference>
<evidence type="ECO:0000256" key="4">
    <source>
        <dbReference type="ARBA" id="ARBA00023002"/>
    </source>
</evidence>
<dbReference type="GO" id="GO:0016491">
    <property type="term" value="F:oxidoreductase activity"/>
    <property type="evidence" value="ECO:0007669"/>
    <property type="project" value="UniProtKB-KW"/>
</dbReference>
<evidence type="ECO:0000256" key="5">
    <source>
        <dbReference type="ARBA" id="ARBA00023004"/>
    </source>
</evidence>
<evidence type="ECO:0000256" key="2">
    <source>
        <dbReference type="ARBA" id="ARBA00022617"/>
    </source>
</evidence>
<feature type="domain" description="Nitrite/sulphite reductase 4Fe-4S" evidence="7">
    <location>
        <begin position="84"/>
        <end position="215"/>
    </location>
</feature>
<dbReference type="PROSITE" id="PS00365">
    <property type="entry name" value="NIR_SIR"/>
    <property type="match status" value="1"/>
</dbReference>
<evidence type="ECO:0000256" key="1">
    <source>
        <dbReference type="ARBA" id="ARBA00022485"/>
    </source>
</evidence>
<evidence type="ECO:0000256" key="6">
    <source>
        <dbReference type="ARBA" id="ARBA00023014"/>
    </source>
</evidence>
<dbReference type="OrthoDB" id="9768666at2"/>
<dbReference type="GO" id="GO:0046872">
    <property type="term" value="F:metal ion binding"/>
    <property type="evidence" value="ECO:0007669"/>
    <property type="project" value="UniProtKB-KW"/>
</dbReference>
<dbReference type="GO" id="GO:0051539">
    <property type="term" value="F:4 iron, 4 sulfur cluster binding"/>
    <property type="evidence" value="ECO:0007669"/>
    <property type="project" value="UniProtKB-KW"/>
</dbReference>
<dbReference type="PANTHER" id="PTHR43809">
    <property type="entry name" value="NITRITE REDUCTASE (NADH) LARGE SUBUNIT"/>
    <property type="match status" value="1"/>
</dbReference>
<keyword evidence="3" id="KW-0479">Metal-binding</keyword>
<feature type="domain" description="Nitrite/Sulfite reductase ferredoxin-like" evidence="8">
    <location>
        <begin position="9"/>
        <end position="73"/>
    </location>
</feature>
<keyword evidence="2" id="KW-0349">Heme</keyword>
<dbReference type="PIRSF" id="PIRSF037487">
    <property type="entry name" value="Sulfite_red_assimil"/>
    <property type="match status" value="1"/>
</dbReference>
<keyword evidence="6" id="KW-0411">Iron-sulfur</keyword>
<comment type="caution">
    <text evidence="9">The sequence shown here is derived from an EMBL/GenBank/DDBJ whole genome shotgun (WGS) entry which is preliminary data.</text>
</comment>
<dbReference type="GO" id="GO:0020037">
    <property type="term" value="F:heme binding"/>
    <property type="evidence" value="ECO:0007669"/>
    <property type="project" value="InterPro"/>
</dbReference>
<dbReference type="RefSeq" id="WP_066858047.1">
    <property type="nucleotide sequence ID" value="NZ_JXMS01000032.1"/>
</dbReference>
<dbReference type="InterPro" id="IPR036136">
    <property type="entry name" value="Nit/Sulf_reduc_fer-like_dom_sf"/>
</dbReference>
<protein>
    <submittedName>
        <fullName evidence="9">Sulfite reductase, assimilatory-type</fullName>
    </submittedName>
</protein>
<dbReference type="STRING" id="1560234.SP90_14875"/>
<dbReference type="InterPro" id="IPR052034">
    <property type="entry name" value="NasD-like"/>
</dbReference>
<dbReference type="InterPro" id="IPR017220">
    <property type="entry name" value="Sulphite_reductase_assimil"/>
</dbReference>
<dbReference type="Proteomes" id="UP000091979">
    <property type="component" value="Unassembled WGS sequence"/>
</dbReference>
<evidence type="ECO:0000313" key="9">
    <source>
        <dbReference type="EMBL" id="OBQ46049.1"/>
    </source>
</evidence>
<dbReference type="AlphaFoldDB" id="A0A1B7X9J0"/>
<reference evidence="9 10" key="1">
    <citation type="submission" date="2015-01" db="EMBL/GenBank/DDBJ databases">
        <title>Desulfovibrio sp. JC271 draft genome sequence.</title>
        <authorList>
            <person name="Shivani Y."/>
            <person name="Subhash Y."/>
            <person name="Sasikala C."/>
            <person name="Ramana C.V."/>
        </authorList>
    </citation>
    <scope>NUCLEOTIDE SEQUENCE [LARGE SCALE GENOMIC DNA]</scope>
    <source>
        <strain evidence="9 10">JC271</strain>
    </source>
</reference>
<accession>A0A1B7X9J0</accession>